<dbReference type="Proteomes" id="UP000032266">
    <property type="component" value="Chromosome"/>
</dbReference>
<name>A0A0C5VJ84_9GAMM</name>
<organism evidence="1 2">
    <name type="scientific">Gynuella sunshinyii YC6258</name>
    <dbReference type="NCBI Taxonomy" id="1445510"/>
    <lineage>
        <taxon>Bacteria</taxon>
        <taxon>Pseudomonadati</taxon>
        <taxon>Pseudomonadota</taxon>
        <taxon>Gammaproteobacteria</taxon>
        <taxon>Oceanospirillales</taxon>
        <taxon>Saccharospirillaceae</taxon>
        <taxon>Gynuella</taxon>
    </lineage>
</organism>
<keyword evidence="2" id="KW-1185">Reference proteome</keyword>
<dbReference type="AlphaFoldDB" id="A0A0C5VJ84"/>
<accession>A0A0C5VJ84</accession>
<sequence length="38" mass="4620">MEICQQSDINATIKELLKLCQSRCRINFQYRVFSLYTY</sequence>
<evidence type="ECO:0000313" key="2">
    <source>
        <dbReference type="Proteomes" id="UP000032266"/>
    </source>
</evidence>
<reference evidence="1 2" key="1">
    <citation type="submission" date="2014-01" db="EMBL/GenBank/DDBJ databases">
        <title>Full genme sequencing of cellulolytic bacterium Gynuella sunshinyii YC6258T gen. nov., sp. nov.</title>
        <authorList>
            <person name="Khan H."/>
            <person name="Chung E.J."/>
            <person name="Chung Y.R."/>
        </authorList>
    </citation>
    <scope>NUCLEOTIDE SEQUENCE [LARGE SCALE GENOMIC DNA]</scope>
    <source>
        <strain evidence="1 2">YC6258</strain>
    </source>
</reference>
<proteinExistence type="predicted"/>
<dbReference type="EMBL" id="CP007142">
    <property type="protein sequence ID" value="AJQ93458.1"/>
    <property type="molecule type" value="Genomic_DNA"/>
</dbReference>
<evidence type="ECO:0000313" key="1">
    <source>
        <dbReference type="EMBL" id="AJQ93458.1"/>
    </source>
</evidence>
<protein>
    <submittedName>
        <fullName evidence="1">Uncharacterized protein</fullName>
    </submittedName>
</protein>
<gene>
    <name evidence="1" type="ORF">YC6258_01410</name>
</gene>
<dbReference type="KEGG" id="gsn:YC6258_01410"/>
<dbReference type="HOGENOM" id="CLU_3328466_0_0_6"/>